<keyword evidence="3" id="KW-1185">Reference proteome</keyword>
<dbReference type="EMBL" id="JBHRSS010000007">
    <property type="protein sequence ID" value="MFC3105195.1"/>
    <property type="molecule type" value="Genomic_DNA"/>
</dbReference>
<dbReference type="Pfam" id="PF16868">
    <property type="entry name" value="NMT1_3"/>
    <property type="match status" value="1"/>
</dbReference>
<feature type="chain" id="PRO_5046634035" evidence="1">
    <location>
        <begin position="25"/>
        <end position="332"/>
    </location>
</feature>
<name>A0ABV7EUZ8_9GAMM</name>
<dbReference type="Proteomes" id="UP001595462">
    <property type="component" value="Unassembled WGS sequence"/>
</dbReference>
<accession>A0ABV7EUZ8</accession>
<dbReference type="SUPFAM" id="SSF53850">
    <property type="entry name" value="Periplasmic binding protein-like II"/>
    <property type="match status" value="1"/>
</dbReference>
<dbReference type="RefSeq" id="WP_380690755.1">
    <property type="nucleotide sequence ID" value="NZ_JBHRSS010000007.1"/>
</dbReference>
<dbReference type="CDD" id="cd13567">
    <property type="entry name" value="PBP2_TtGluBP"/>
    <property type="match status" value="1"/>
</dbReference>
<sequence length="332" mass="35413">MFSKYLKLFAGIALIVGCVPLASAKTFITIGSGSTTGLYYPTAVGMAKIVNEAGIDVRANARSTGGSVFNDRAVGAGQLQMGISQNNVAYYAYNGSGVEAFKGNPIENLRGVAVLYPETIQILARKDSGIKTLSDIKGKRVYVGDIGSGTEQDVKNLLGAFDMSLDDLKTPVRGSAGSAVGLLRDGQIDAMFYTVGLGASAITEAAQTAPIDLVSVKSDKIEELNAKYPFYTEIKIPGGTYPGMDEDATAVTLKAMLVTSSDVSEDAIYQFMETVFSKNKKAFYNDIQNPNLKKYFTLDSALEGMSIPLHPGAAKFFKQHDISIKDSQMPPS</sequence>
<organism evidence="2 3">
    <name type="scientific">Salinisphaera aquimarina</name>
    <dbReference type="NCBI Taxonomy" id="2094031"/>
    <lineage>
        <taxon>Bacteria</taxon>
        <taxon>Pseudomonadati</taxon>
        <taxon>Pseudomonadota</taxon>
        <taxon>Gammaproteobacteria</taxon>
        <taxon>Salinisphaerales</taxon>
        <taxon>Salinisphaeraceae</taxon>
        <taxon>Salinisphaera</taxon>
    </lineage>
</organism>
<dbReference type="PANTHER" id="PTHR42941">
    <property type="entry name" value="SLL1037 PROTEIN"/>
    <property type="match status" value="1"/>
</dbReference>
<keyword evidence="1" id="KW-0732">Signal</keyword>
<proteinExistence type="predicted"/>
<evidence type="ECO:0000313" key="2">
    <source>
        <dbReference type="EMBL" id="MFC3105195.1"/>
    </source>
</evidence>
<dbReference type="Gene3D" id="3.40.190.10">
    <property type="entry name" value="Periplasmic binding protein-like II"/>
    <property type="match status" value="2"/>
</dbReference>
<dbReference type="InterPro" id="IPR011852">
    <property type="entry name" value="TRAP_TAXI"/>
</dbReference>
<dbReference type="NCBIfam" id="TIGR02122">
    <property type="entry name" value="TRAP_TAXI"/>
    <property type="match status" value="1"/>
</dbReference>
<comment type="caution">
    <text evidence="2">The sequence shown here is derived from an EMBL/GenBank/DDBJ whole genome shotgun (WGS) entry which is preliminary data.</text>
</comment>
<reference evidence="3" key="1">
    <citation type="journal article" date="2019" name="Int. J. Syst. Evol. Microbiol.">
        <title>The Global Catalogue of Microorganisms (GCM) 10K type strain sequencing project: providing services to taxonomists for standard genome sequencing and annotation.</title>
        <authorList>
            <consortium name="The Broad Institute Genomics Platform"/>
            <consortium name="The Broad Institute Genome Sequencing Center for Infectious Disease"/>
            <person name="Wu L."/>
            <person name="Ma J."/>
        </authorList>
    </citation>
    <scope>NUCLEOTIDE SEQUENCE [LARGE SCALE GENOMIC DNA]</scope>
    <source>
        <strain evidence="3">KCTC 52640</strain>
    </source>
</reference>
<evidence type="ECO:0000313" key="3">
    <source>
        <dbReference type="Proteomes" id="UP001595462"/>
    </source>
</evidence>
<gene>
    <name evidence="2" type="ORF">ACFOSU_15035</name>
</gene>
<dbReference type="PANTHER" id="PTHR42941:SF1">
    <property type="entry name" value="SLL1037 PROTEIN"/>
    <property type="match status" value="1"/>
</dbReference>
<feature type="signal peptide" evidence="1">
    <location>
        <begin position="1"/>
        <end position="24"/>
    </location>
</feature>
<evidence type="ECO:0000256" key="1">
    <source>
        <dbReference type="SAM" id="SignalP"/>
    </source>
</evidence>
<dbReference type="PROSITE" id="PS51257">
    <property type="entry name" value="PROKAR_LIPOPROTEIN"/>
    <property type="match status" value="1"/>
</dbReference>
<protein>
    <submittedName>
        <fullName evidence="2">TAXI family TRAP transporter solute-binding subunit</fullName>
    </submittedName>
</protein>